<evidence type="ECO:0000313" key="2">
    <source>
        <dbReference type="Proteomes" id="UP000005959"/>
    </source>
</evidence>
<reference evidence="1 2" key="1">
    <citation type="submission" date="2011-08" db="EMBL/GenBank/DDBJ databases">
        <authorList>
            <person name="Weinstock G."/>
            <person name="Sodergren E."/>
            <person name="Clifton S."/>
            <person name="Fulton L."/>
            <person name="Fulton B."/>
            <person name="Courtney L."/>
            <person name="Fronick C."/>
            <person name="Harrison M."/>
            <person name="Strong C."/>
            <person name="Farmer C."/>
            <person name="Delahaunty K."/>
            <person name="Markovic C."/>
            <person name="Hall O."/>
            <person name="Minx P."/>
            <person name="Tomlinson C."/>
            <person name="Mitreva M."/>
            <person name="Hou S."/>
            <person name="Chen J."/>
            <person name="Wollam A."/>
            <person name="Pepin K.H."/>
            <person name="Johnson M."/>
            <person name="Bhonagiri V."/>
            <person name="Zhang X."/>
            <person name="Suruliraj S."/>
            <person name="Warren W."/>
            <person name="Chinwalla A."/>
            <person name="Mardis E.R."/>
            <person name="Wilson R.K."/>
        </authorList>
    </citation>
    <scope>NUCLEOTIDE SEQUENCE [LARGE SCALE GENOMIC DNA]</scope>
    <source>
        <strain evidence="1 2">ATCC 51873</strain>
    </source>
</reference>
<sequence>MGNERYFELMLMEQVNIFSLVAIDSVGDAPEQCYSELLIHGNKTGVIIWGAVLEAAVWVDNSRYLLFLTDGLLYENGLTIYLFDIKKGILEKIKLISAYGDGYFENMEVDSNSVSFNFFGNYKWTVSVFNKPTIRIPFTESWVICRDFKLKTYLEVTKKAI</sequence>
<gene>
    <name evidence="1" type="ORF">HMPREF0454_01658</name>
</gene>
<evidence type="ECO:0000313" key="1">
    <source>
        <dbReference type="EMBL" id="EHM44035.1"/>
    </source>
</evidence>
<name>G9Y520_HAFAL</name>
<dbReference type="HOGENOM" id="CLU_141552_0_0_6"/>
<comment type="caution">
    <text evidence="1">The sequence shown here is derived from an EMBL/GenBank/DDBJ whole genome shotgun (WGS) entry which is preliminary data.</text>
</comment>
<proteinExistence type="predicted"/>
<dbReference type="EMBL" id="AGCI01000034">
    <property type="protein sequence ID" value="EHM44035.1"/>
    <property type="molecule type" value="Genomic_DNA"/>
</dbReference>
<dbReference type="AlphaFoldDB" id="G9Y520"/>
<accession>G9Y520</accession>
<protein>
    <submittedName>
        <fullName evidence="1">Uncharacterized protein</fullName>
    </submittedName>
</protein>
<organism evidence="1 2">
    <name type="scientific">Hafnia alvei ATCC 51873</name>
    <dbReference type="NCBI Taxonomy" id="1002364"/>
    <lineage>
        <taxon>Bacteria</taxon>
        <taxon>Pseudomonadati</taxon>
        <taxon>Pseudomonadota</taxon>
        <taxon>Gammaproteobacteria</taxon>
        <taxon>Enterobacterales</taxon>
        <taxon>Hafniaceae</taxon>
        <taxon>Hafnia</taxon>
    </lineage>
</organism>
<dbReference type="Proteomes" id="UP000005959">
    <property type="component" value="Unassembled WGS sequence"/>
</dbReference>